<gene>
    <name evidence="1" type="ORF">GCM10010140_17800</name>
</gene>
<comment type="caution">
    <text evidence="1">The sequence shown here is derived from an EMBL/GenBank/DDBJ whole genome shotgun (WGS) entry which is preliminary data.</text>
</comment>
<proteinExistence type="predicted"/>
<evidence type="ECO:0000313" key="2">
    <source>
        <dbReference type="Proteomes" id="UP000611554"/>
    </source>
</evidence>
<organism evidence="1 2">
    <name type="scientific">Streptosporangium pseudovulgare</name>
    <dbReference type="NCBI Taxonomy" id="35765"/>
    <lineage>
        <taxon>Bacteria</taxon>
        <taxon>Bacillati</taxon>
        <taxon>Actinomycetota</taxon>
        <taxon>Actinomycetes</taxon>
        <taxon>Streptosporangiales</taxon>
        <taxon>Streptosporangiaceae</taxon>
        <taxon>Streptosporangium</taxon>
    </lineage>
</organism>
<dbReference type="EMBL" id="BMQJ01000003">
    <property type="protein sequence ID" value="GGP88544.1"/>
    <property type="molecule type" value="Genomic_DNA"/>
</dbReference>
<reference evidence="2" key="1">
    <citation type="journal article" date="2019" name="Int. J. Syst. Evol. Microbiol.">
        <title>The Global Catalogue of Microorganisms (GCM) 10K type strain sequencing project: providing services to taxonomists for standard genome sequencing and annotation.</title>
        <authorList>
            <consortium name="The Broad Institute Genomics Platform"/>
            <consortium name="The Broad Institute Genome Sequencing Center for Infectious Disease"/>
            <person name="Wu L."/>
            <person name="Ma J."/>
        </authorList>
    </citation>
    <scope>NUCLEOTIDE SEQUENCE [LARGE SCALE GENOMIC DNA]</scope>
    <source>
        <strain evidence="2">JCM 3115</strain>
    </source>
</reference>
<protein>
    <submittedName>
        <fullName evidence="1">Uncharacterized protein</fullName>
    </submittedName>
</protein>
<keyword evidence="2" id="KW-1185">Reference proteome</keyword>
<name>A0ABQ2QPY2_9ACTN</name>
<sequence>MKRPCAHAPACVERIHAASAGHELAWRTSAIGSSFIKHPPCCECAVAGPLGNRSGVHPPQPD</sequence>
<evidence type="ECO:0000313" key="1">
    <source>
        <dbReference type="EMBL" id="GGP88544.1"/>
    </source>
</evidence>
<accession>A0ABQ2QPY2</accession>
<dbReference type="Proteomes" id="UP000611554">
    <property type="component" value="Unassembled WGS sequence"/>
</dbReference>